<organism evidence="4 5">
    <name type="scientific">Mammaliicoccus sciuri</name>
    <name type="common">Staphylococcus sciuri</name>
    <dbReference type="NCBI Taxonomy" id="1296"/>
    <lineage>
        <taxon>Bacteria</taxon>
        <taxon>Bacillati</taxon>
        <taxon>Bacillota</taxon>
        <taxon>Bacilli</taxon>
        <taxon>Bacillales</taxon>
        <taxon>Staphylococcaceae</taxon>
        <taxon>Mammaliicoccus</taxon>
    </lineage>
</organism>
<dbReference type="EMBL" id="CP022046">
    <property type="protein sequence ID" value="ASE34643.1"/>
    <property type="molecule type" value="Genomic_DNA"/>
</dbReference>
<dbReference type="RefSeq" id="WP_058592502.1">
    <property type="nucleotide sequence ID" value="NZ_CP022046.2"/>
</dbReference>
<dbReference type="GO" id="GO:0016887">
    <property type="term" value="F:ATP hydrolysis activity"/>
    <property type="evidence" value="ECO:0007669"/>
    <property type="project" value="InterPro"/>
</dbReference>
<dbReference type="PROSITE" id="PS50893">
    <property type="entry name" value="ABC_TRANSPORTER_2"/>
    <property type="match status" value="1"/>
</dbReference>
<dbReference type="KEGG" id="sscu:CEP64_08615"/>
<dbReference type="InterPro" id="IPR003439">
    <property type="entry name" value="ABC_transporter-like_ATP-bd"/>
</dbReference>
<accession>A0AAI8DJ87</accession>
<keyword evidence="1" id="KW-0547">Nucleotide-binding</keyword>
<sequence length="240" mass="26792">MINIQSISKSYGKAVILKDVTTQFEPGLITGLIGPSGAGKTTLIKCILGMTTMDSGTITINGNRIPNREILRSIGYMSQSDALFDDLTAVENLKFFAKLYIHKALKLDINEQIERTLEIVNLTHEKHKKVKAFSGGMKRRLSLAISMIQNPDILILDEPTVGIDPRLRKSIWNDLFQFRDEGKTILITTHVLDEADKCDRLLLMREGQIISYGTPNEIKSTYNVNTIEDVFLALGDGAHD</sequence>
<feature type="domain" description="ABC transporter" evidence="3">
    <location>
        <begin position="2"/>
        <end position="231"/>
    </location>
</feature>
<dbReference type="SMART" id="SM00382">
    <property type="entry name" value="AAA"/>
    <property type="match status" value="1"/>
</dbReference>
<evidence type="ECO:0000313" key="4">
    <source>
        <dbReference type="EMBL" id="ASE34643.1"/>
    </source>
</evidence>
<evidence type="ECO:0000313" key="5">
    <source>
        <dbReference type="Proteomes" id="UP000197058"/>
    </source>
</evidence>
<dbReference type="InterPro" id="IPR027417">
    <property type="entry name" value="P-loop_NTPase"/>
</dbReference>
<evidence type="ECO:0000256" key="2">
    <source>
        <dbReference type="ARBA" id="ARBA00022840"/>
    </source>
</evidence>
<dbReference type="CDD" id="cd03263">
    <property type="entry name" value="ABC_subfamily_A"/>
    <property type="match status" value="1"/>
</dbReference>
<dbReference type="SUPFAM" id="SSF52540">
    <property type="entry name" value="P-loop containing nucleoside triphosphate hydrolases"/>
    <property type="match status" value="1"/>
</dbReference>
<name>A0AAI8DJ87_MAMSC</name>
<dbReference type="Gene3D" id="3.40.50.300">
    <property type="entry name" value="P-loop containing nucleotide triphosphate hydrolases"/>
    <property type="match status" value="1"/>
</dbReference>
<evidence type="ECO:0000256" key="1">
    <source>
        <dbReference type="ARBA" id="ARBA00022741"/>
    </source>
</evidence>
<dbReference type="PROSITE" id="PS00211">
    <property type="entry name" value="ABC_TRANSPORTER_1"/>
    <property type="match status" value="1"/>
</dbReference>
<evidence type="ECO:0000259" key="3">
    <source>
        <dbReference type="PROSITE" id="PS50893"/>
    </source>
</evidence>
<dbReference type="InterPro" id="IPR003593">
    <property type="entry name" value="AAA+_ATPase"/>
</dbReference>
<dbReference type="InterPro" id="IPR017871">
    <property type="entry name" value="ABC_transporter-like_CS"/>
</dbReference>
<dbReference type="PANTHER" id="PTHR43038">
    <property type="entry name" value="ATP-BINDING CASSETTE, SUB-FAMILY H, MEMBER 1"/>
    <property type="match status" value="1"/>
</dbReference>
<dbReference type="Proteomes" id="UP000197058">
    <property type="component" value="Chromosome"/>
</dbReference>
<protein>
    <submittedName>
        <fullName evidence="4">ABC transporter ATP-binding protein</fullName>
    </submittedName>
</protein>
<dbReference type="PANTHER" id="PTHR43038:SF3">
    <property type="entry name" value="ABC TRANSPORTER G FAMILY MEMBER 20 ISOFORM X1"/>
    <property type="match status" value="1"/>
</dbReference>
<proteinExistence type="predicted"/>
<dbReference type="AlphaFoldDB" id="A0AAI8DJ87"/>
<dbReference type="GO" id="GO:0005524">
    <property type="term" value="F:ATP binding"/>
    <property type="evidence" value="ECO:0007669"/>
    <property type="project" value="UniProtKB-KW"/>
</dbReference>
<dbReference type="Pfam" id="PF00005">
    <property type="entry name" value="ABC_tran"/>
    <property type="match status" value="1"/>
</dbReference>
<gene>
    <name evidence="4" type="ORF">CEP64_08615</name>
</gene>
<keyword evidence="2 4" id="KW-0067">ATP-binding</keyword>
<reference evidence="5" key="1">
    <citation type="submission" date="2017-06" db="EMBL/GenBank/DDBJ databases">
        <title>FDA dAtabase for Regulatory Grade micrObial Sequences (FDA-ARGOS): Supporting development and validation of Infectious Disease Dx tests.</title>
        <authorList>
            <person name="Goldberg B."/>
            <person name="Campos J."/>
            <person name="Tallon L."/>
            <person name="Sadzewicz L."/>
            <person name="Sengamalay N."/>
            <person name="Ott S."/>
            <person name="Godinez A."/>
            <person name="Nagaraj S."/>
            <person name="Vavikolanu K."/>
            <person name="Nadendla S."/>
            <person name="George J."/>
            <person name="Geyer C."/>
            <person name="Sichtig H."/>
        </authorList>
    </citation>
    <scope>NUCLEOTIDE SEQUENCE [LARGE SCALE GENOMIC DNA]</scope>
    <source>
        <strain evidence="5">FDAARGOS_285</strain>
    </source>
</reference>